<name>A0A9D1N459_9FIRM</name>
<dbReference type="Proteomes" id="UP000824128">
    <property type="component" value="Unassembled WGS sequence"/>
</dbReference>
<keyword evidence="7 9" id="KW-0808">Transferase</keyword>
<dbReference type="InterPro" id="IPR007229">
    <property type="entry name" value="Nic_PRibTrfase-Fam"/>
</dbReference>
<gene>
    <name evidence="13" type="ORF">IAD24_05255</name>
</gene>
<accession>A0A9D1N459</accession>
<evidence type="ECO:0000256" key="5">
    <source>
        <dbReference type="ARBA" id="ARBA00022598"/>
    </source>
</evidence>
<feature type="domain" description="Nicotinate/nicotinamide phosphoribosyltransferase" evidence="10">
    <location>
        <begin position="151"/>
        <end position="350"/>
    </location>
</feature>
<comment type="function">
    <text evidence="9">Catalyzes the first step in the biosynthesis of NAD from nicotinic acid, the ATP-dependent synthesis of beta-nicotinate D-ribonucleotide from nicotinate and 5-phospho-D-ribose 1-phosphate.</text>
</comment>
<evidence type="ECO:0000313" key="13">
    <source>
        <dbReference type="EMBL" id="HIU94550.1"/>
    </source>
</evidence>
<evidence type="ECO:0000256" key="3">
    <source>
        <dbReference type="ARBA" id="ARBA00013236"/>
    </source>
</evidence>
<dbReference type="FunFam" id="3.20.20.70:FF:000076">
    <property type="entry name" value="Nicotinate phosphoribosyltransferase"/>
    <property type="match status" value="1"/>
</dbReference>
<keyword evidence="13" id="KW-0328">Glycosyltransferase</keyword>
<dbReference type="GO" id="GO:0047280">
    <property type="term" value="F:nicotinamide phosphoribosyltransferase activity"/>
    <property type="evidence" value="ECO:0007669"/>
    <property type="project" value="UniProtKB-ARBA"/>
</dbReference>
<dbReference type="EC" id="6.3.4.21" evidence="3 9"/>
<keyword evidence="6 9" id="KW-0662">Pyridine nucleotide biosynthesis</keyword>
<evidence type="ECO:0000259" key="11">
    <source>
        <dbReference type="Pfam" id="PF17767"/>
    </source>
</evidence>
<dbReference type="InterPro" id="IPR006405">
    <property type="entry name" value="Nic_PRibTrfase_pncB"/>
</dbReference>
<sequence length="478" mass="53161">MRNLTMMTDLYQLTMMYGYFKHGMAGNEGVFDVFFRPKSNITYAIAAGLQSVIDYINGLHFSEQDLAYLRSLGLFDEAFLAYLGKLRFTGEIYAMREGTVVFPYEPLVRVRAPIMQAQLIETAILTFINHQTLIATKASRVCCAAEGGAVLEFGLRRAQGADAGIYGARAAVIGGCASTSNVLAGEMFDVAVSGTHAHSWVMSFPDELSAFRAYAETFPHACLLLVDTYDTLHSGVPNAITVFRELRAKGLEPVGIRLDSGDLAYLSKRARRMLDEAGFPNAKICASSDLDENVIRDLKMQGCRIDTWGVGTRLITSEDNPALGGVYKMAAEVVNGRMTPKIKLSDNPAKITNPGYKKVFRLYGADDGMAIADLIALDEETLDTTKPLRIFDPEHPYKNMLLEHFTARELLVPVFREGRQVYHSPAVMDIQAYAKAELATMWDEYRRLMQPHIYKVDLSDRLYDLKKRLIAEHAGGRA</sequence>
<dbReference type="Pfam" id="PF04095">
    <property type="entry name" value="NAPRTase"/>
    <property type="match status" value="1"/>
</dbReference>
<dbReference type="GO" id="GO:0004516">
    <property type="term" value="F:nicotinate phosphoribosyltransferase activity"/>
    <property type="evidence" value="ECO:0007669"/>
    <property type="project" value="UniProtKB-UniRule"/>
</dbReference>
<dbReference type="InterPro" id="IPR041619">
    <property type="entry name" value="NAPRTase_C"/>
</dbReference>
<comment type="PTM">
    <text evidence="9">Transiently phosphorylated on a His residue during the reaction cycle. Phosphorylation strongly increases the affinity for substrates and increases the rate of nicotinate D-ribonucleotide production. Dephosphorylation regenerates the low-affinity form of the enzyme, leading to product release.</text>
</comment>
<dbReference type="CDD" id="cd01570">
    <property type="entry name" value="NAPRTase_A"/>
    <property type="match status" value="1"/>
</dbReference>
<comment type="catalytic activity">
    <reaction evidence="8 9">
        <text>5-phospho-alpha-D-ribose 1-diphosphate + nicotinate + ATP + H2O = nicotinate beta-D-ribonucleotide + ADP + phosphate + diphosphate</text>
        <dbReference type="Rhea" id="RHEA:36163"/>
        <dbReference type="ChEBI" id="CHEBI:15377"/>
        <dbReference type="ChEBI" id="CHEBI:30616"/>
        <dbReference type="ChEBI" id="CHEBI:32544"/>
        <dbReference type="ChEBI" id="CHEBI:33019"/>
        <dbReference type="ChEBI" id="CHEBI:43474"/>
        <dbReference type="ChEBI" id="CHEBI:57502"/>
        <dbReference type="ChEBI" id="CHEBI:58017"/>
        <dbReference type="ChEBI" id="CHEBI:456216"/>
        <dbReference type="EC" id="6.3.4.21"/>
    </reaction>
</comment>
<feature type="domain" description="Nicotinate phosphoribosyltransferase N-terminal" evidence="11">
    <location>
        <begin position="6"/>
        <end position="129"/>
    </location>
</feature>
<evidence type="ECO:0000256" key="1">
    <source>
        <dbReference type="ARBA" id="ARBA00004952"/>
    </source>
</evidence>
<dbReference type="InterPro" id="IPR041525">
    <property type="entry name" value="N/Namide_PRibTrfase"/>
</dbReference>
<dbReference type="Pfam" id="PF17956">
    <property type="entry name" value="NAPRTase_C"/>
    <property type="match status" value="1"/>
</dbReference>
<keyword evidence="4" id="KW-0597">Phosphoprotein</keyword>
<evidence type="ECO:0000259" key="12">
    <source>
        <dbReference type="Pfam" id="PF17956"/>
    </source>
</evidence>
<reference evidence="13" key="1">
    <citation type="submission" date="2020-10" db="EMBL/GenBank/DDBJ databases">
        <authorList>
            <person name="Gilroy R."/>
        </authorList>
    </citation>
    <scope>NUCLEOTIDE SEQUENCE</scope>
    <source>
        <strain evidence="13">ChiGjej2B2-16831</strain>
    </source>
</reference>
<dbReference type="PIRSF" id="PIRSF000484">
    <property type="entry name" value="NAPRT"/>
    <property type="match status" value="1"/>
</dbReference>
<evidence type="ECO:0000256" key="4">
    <source>
        <dbReference type="ARBA" id="ARBA00022553"/>
    </source>
</evidence>
<evidence type="ECO:0000256" key="9">
    <source>
        <dbReference type="RuleBase" id="RU365100"/>
    </source>
</evidence>
<dbReference type="Gene3D" id="3.20.20.70">
    <property type="entry name" value="Aldolase class I"/>
    <property type="match status" value="1"/>
</dbReference>
<dbReference type="NCBIfam" id="NF006695">
    <property type="entry name" value="PRK09243.1-2"/>
    <property type="match status" value="1"/>
</dbReference>
<organism evidence="13 14">
    <name type="scientific">Candidatus Aphodomorpha intestinavium</name>
    <dbReference type="NCBI Taxonomy" id="2840672"/>
    <lineage>
        <taxon>Bacteria</taxon>
        <taxon>Bacillati</taxon>
        <taxon>Bacillota</taxon>
        <taxon>Clostridia</taxon>
        <taxon>Eubacteriales</taxon>
        <taxon>Candidatus Aphodomorpha</taxon>
    </lineage>
</organism>
<keyword evidence="5 9" id="KW-0436">Ligase</keyword>
<dbReference type="InterPro" id="IPR040727">
    <property type="entry name" value="NAPRTase_N"/>
</dbReference>
<dbReference type="PANTHER" id="PTHR11098:SF1">
    <property type="entry name" value="NICOTINATE PHOSPHORIBOSYLTRANSFERASE"/>
    <property type="match status" value="1"/>
</dbReference>
<protein>
    <recommendedName>
        <fullName evidence="3 9">Nicotinate phosphoribosyltransferase</fullName>
        <ecNumber evidence="3 9">6.3.4.21</ecNumber>
    </recommendedName>
</protein>
<comment type="similarity">
    <text evidence="2 9">Belongs to the NAPRTase family.</text>
</comment>
<evidence type="ECO:0000256" key="2">
    <source>
        <dbReference type="ARBA" id="ARBA00010897"/>
    </source>
</evidence>
<evidence type="ECO:0000259" key="10">
    <source>
        <dbReference type="Pfam" id="PF04095"/>
    </source>
</evidence>
<dbReference type="PANTHER" id="PTHR11098">
    <property type="entry name" value="NICOTINATE PHOSPHORIBOSYLTRANSFERASE"/>
    <property type="match status" value="1"/>
</dbReference>
<dbReference type="EMBL" id="DVNZ01000166">
    <property type="protein sequence ID" value="HIU94550.1"/>
    <property type="molecule type" value="Genomic_DNA"/>
</dbReference>
<evidence type="ECO:0000313" key="14">
    <source>
        <dbReference type="Proteomes" id="UP000824128"/>
    </source>
</evidence>
<reference evidence="13" key="2">
    <citation type="journal article" date="2021" name="PeerJ">
        <title>Extensive microbial diversity within the chicken gut microbiome revealed by metagenomics and culture.</title>
        <authorList>
            <person name="Gilroy R."/>
            <person name="Ravi A."/>
            <person name="Getino M."/>
            <person name="Pursley I."/>
            <person name="Horton D.L."/>
            <person name="Alikhan N.F."/>
            <person name="Baker D."/>
            <person name="Gharbi K."/>
            <person name="Hall N."/>
            <person name="Watson M."/>
            <person name="Adriaenssens E.M."/>
            <person name="Foster-Nyarko E."/>
            <person name="Jarju S."/>
            <person name="Secka A."/>
            <person name="Antonio M."/>
            <person name="Oren A."/>
            <person name="Chaudhuri R.R."/>
            <person name="La Ragione R."/>
            <person name="Hildebrand F."/>
            <person name="Pallen M.J."/>
        </authorList>
    </citation>
    <scope>NUCLEOTIDE SEQUENCE</scope>
    <source>
        <strain evidence="13">ChiGjej2B2-16831</strain>
    </source>
</reference>
<dbReference type="NCBIfam" id="NF009131">
    <property type="entry name" value="PRK12484.1"/>
    <property type="match status" value="1"/>
</dbReference>
<feature type="domain" description="Nicotinate phosphoribosyltransferase C-terminal" evidence="12">
    <location>
        <begin position="357"/>
        <end position="466"/>
    </location>
</feature>
<dbReference type="NCBIfam" id="TIGR01513">
    <property type="entry name" value="NAPRTase_put"/>
    <property type="match status" value="1"/>
</dbReference>
<dbReference type="Pfam" id="PF17767">
    <property type="entry name" value="NAPRTase_N"/>
    <property type="match status" value="1"/>
</dbReference>
<evidence type="ECO:0000256" key="6">
    <source>
        <dbReference type="ARBA" id="ARBA00022642"/>
    </source>
</evidence>
<dbReference type="GO" id="GO:0005829">
    <property type="term" value="C:cytosol"/>
    <property type="evidence" value="ECO:0007669"/>
    <property type="project" value="TreeGrafter"/>
</dbReference>
<dbReference type="InterPro" id="IPR013785">
    <property type="entry name" value="Aldolase_TIM"/>
</dbReference>
<dbReference type="SUPFAM" id="SSF54675">
    <property type="entry name" value="Nicotinate/Quinolinate PRTase N-terminal domain-like"/>
    <property type="match status" value="1"/>
</dbReference>
<dbReference type="InterPro" id="IPR036068">
    <property type="entry name" value="Nicotinate_pribotase-like_C"/>
</dbReference>
<evidence type="ECO:0000256" key="8">
    <source>
        <dbReference type="ARBA" id="ARBA00048668"/>
    </source>
</evidence>
<comment type="caution">
    <text evidence="13">The sequence shown here is derived from an EMBL/GenBank/DDBJ whole genome shotgun (WGS) entry which is preliminary data.</text>
</comment>
<evidence type="ECO:0000256" key="7">
    <source>
        <dbReference type="ARBA" id="ARBA00022679"/>
    </source>
</evidence>
<dbReference type="Gene3D" id="3.20.140.10">
    <property type="entry name" value="nicotinate phosphoribosyltransferase"/>
    <property type="match status" value="1"/>
</dbReference>
<dbReference type="GO" id="GO:0034355">
    <property type="term" value="P:NAD+ biosynthetic process via the salvage pathway"/>
    <property type="evidence" value="ECO:0007669"/>
    <property type="project" value="UniProtKB-ARBA"/>
</dbReference>
<comment type="pathway">
    <text evidence="1 9">Cofactor biosynthesis; NAD(+) biosynthesis; nicotinate D-ribonucleotide from nicotinate: step 1/1.</text>
</comment>
<proteinExistence type="inferred from homology"/>
<dbReference type="SUPFAM" id="SSF51690">
    <property type="entry name" value="Nicotinate/Quinolinate PRTase C-terminal domain-like"/>
    <property type="match status" value="1"/>
</dbReference>
<dbReference type="AlphaFoldDB" id="A0A9D1N459"/>